<evidence type="ECO:0000313" key="2">
    <source>
        <dbReference type="EMBL" id="RZO23329.1"/>
    </source>
</evidence>
<dbReference type="PANTHER" id="PTHR11803:SF39">
    <property type="entry name" value="2-IMINOBUTANOATE_2-IMINOPROPANOATE DEAMINASE"/>
    <property type="match status" value="1"/>
</dbReference>
<sequence>MTKEIIFTDKAPKAIGPYSQAVKSNGFLFVSGQIPLNPETGDLMNASIEDQAEQVIQNLKNVCEAANTSLSDIVKLTIYITDMNDFSIVNEAMAKHFSEPYPARATVEVSALPLGVNVEMDAIVFTND</sequence>
<dbReference type="CDD" id="cd00448">
    <property type="entry name" value="YjgF_YER057c_UK114_family"/>
    <property type="match status" value="1"/>
</dbReference>
<proteinExistence type="inferred from homology"/>
<dbReference type="SUPFAM" id="SSF55298">
    <property type="entry name" value="YjgF-like"/>
    <property type="match status" value="1"/>
</dbReference>
<dbReference type="EMBL" id="SHBI01000001">
    <property type="protein sequence ID" value="RZO23329.1"/>
    <property type="molecule type" value="Genomic_DNA"/>
</dbReference>
<dbReference type="GO" id="GO:0019239">
    <property type="term" value="F:deaminase activity"/>
    <property type="evidence" value="ECO:0007669"/>
    <property type="project" value="TreeGrafter"/>
</dbReference>
<dbReference type="PANTHER" id="PTHR11803">
    <property type="entry name" value="2-IMINOBUTANOATE/2-IMINOPROPANOATE DEAMINASE RIDA"/>
    <property type="match status" value="1"/>
</dbReference>
<dbReference type="InterPro" id="IPR035959">
    <property type="entry name" value="RutC-like_sf"/>
</dbReference>
<accession>A0A520MQ43</accession>
<dbReference type="GO" id="GO:0005829">
    <property type="term" value="C:cytosol"/>
    <property type="evidence" value="ECO:0007669"/>
    <property type="project" value="TreeGrafter"/>
</dbReference>
<dbReference type="InterPro" id="IPR006056">
    <property type="entry name" value="RidA"/>
</dbReference>
<dbReference type="AlphaFoldDB" id="A0A520MQ43"/>
<organism evidence="2 3">
    <name type="scientific">SAR86 cluster bacterium</name>
    <dbReference type="NCBI Taxonomy" id="2030880"/>
    <lineage>
        <taxon>Bacteria</taxon>
        <taxon>Pseudomonadati</taxon>
        <taxon>Pseudomonadota</taxon>
        <taxon>Gammaproteobacteria</taxon>
        <taxon>SAR86 cluster</taxon>
    </lineage>
</organism>
<dbReference type="Proteomes" id="UP000315782">
    <property type="component" value="Unassembled WGS sequence"/>
</dbReference>
<name>A0A520MQ43_9GAMM</name>
<dbReference type="Pfam" id="PF01042">
    <property type="entry name" value="Ribonuc_L-PSP"/>
    <property type="match status" value="1"/>
</dbReference>
<protein>
    <submittedName>
        <fullName evidence="2">RidA family protein</fullName>
    </submittedName>
</protein>
<dbReference type="PROSITE" id="PS01094">
    <property type="entry name" value="UPF0076"/>
    <property type="match status" value="1"/>
</dbReference>
<dbReference type="Gene3D" id="3.30.1330.40">
    <property type="entry name" value="RutC-like"/>
    <property type="match status" value="1"/>
</dbReference>
<dbReference type="InterPro" id="IPR006175">
    <property type="entry name" value="YjgF/YER057c/UK114"/>
</dbReference>
<evidence type="ECO:0000256" key="1">
    <source>
        <dbReference type="ARBA" id="ARBA00010552"/>
    </source>
</evidence>
<reference evidence="2 3" key="1">
    <citation type="submission" date="2019-02" db="EMBL/GenBank/DDBJ databases">
        <title>Prokaryotic population dynamics and viral predation in marine succession experiment using metagenomics: the confinement effect.</title>
        <authorList>
            <person name="Haro-Moreno J.M."/>
            <person name="Rodriguez-Valera F."/>
            <person name="Lopez-Perez M."/>
        </authorList>
    </citation>
    <scope>NUCLEOTIDE SEQUENCE [LARGE SCALE GENOMIC DNA]</scope>
    <source>
        <strain evidence="2">MED-G163</strain>
    </source>
</reference>
<gene>
    <name evidence="2" type="ORF">EVA96_00600</name>
</gene>
<evidence type="ECO:0000313" key="3">
    <source>
        <dbReference type="Proteomes" id="UP000315782"/>
    </source>
</evidence>
<comment type="similarity">
    <text evidence="1">Belongs to the RutC family.</text>
</comment>
<comment type="caution">
    <text evidence="2">The sequence shown here is derived from an EMBL/GenBank/DDBJ whole genome shotgun (WGS) entry which is preliminary data.</text>
</comment>
<dbReference type="NCBIfam" id="TIGR00004">
    <property type="entry name" value="Rid family detoxifying hydrolase"/>
    <property type="match status" value="1"/>
</dbReference>
<dbReference type="InterPro" id="IPR019897">
    <property type="entry name" value="RidA_CS"/>
</dbReference>
<dbReference type="FunFam" id="3.30.1330.40:FF:000001">
    <property type="entry name" value="L-PSP family endoribonuclease"/>
    <property type="match status" value="1"/>
</dbReference>